<evidence type="ECO:0000256" key="3">
    <source>
        <dbReference type="ARBA" id="ARBA00024472"/>
    </source>
</evidence>
<keyword evidence="1" id="KW-0547">Nucleotide-binding</keyword>
<evidence type="ECO:0000256" key="5">
    <source>
        <dbReference type="ARBA" id="ARBA00039802"/>
    </source>
</evidence>
<dbReference type="PANTHER" id="PTHR12486">
    <property type="entry name" value="APRATAXIN-RELATED"/>
    <property type="match status" value="1"/>
</dbReference>
<dbReference type="OrthoDB" id="1915375at2759"/>
<reference evidence="13" key="1">
    <citation type="journal article" date="2020" name="PLoS Negl. Trop. Dis.">
        <title>High-quality nuclear genome for Sarcoptes scabiei-A critical resource for a neglected parasite.</title>
        <authorList>
            <person name="Korhonen P.K."/>
            <person name="Gasser R.B."/>
            <person name="Ma G."/>
            <person name="Wang T."/>
            <person name="Stroehlein A.J."/>
            <person name="Young N.D."/>
            <person name="Ang C.S."/>
            <person name="Fernando D.D."/>
            <person name="Lu H.C."/>
            <person name="Taylor S."/>
            <person name="Reynolds S.L."/>
            <person name="Mofiz E."/>
            <person name="Najaraj S.H."/>
            <person name="Gowda H."/>
            <person name="Madugundu A."/>
            <person name="Renuse S."/>
            <person name="Holt D."/>
            <person name="Pandey A."/>
            <person name="Papenfuss A.T."/>
            <person name="Fischer K."/>
        </authorList>
    </citation>
    <scope>NUCLEOTIDE SEQUENCE [LARGE SCALE GENOMIC DNA]</scope>
</reference>
<sequence>MCIFCSHERLSILNQNDNLILIEDIKPAAENHFLVIPKKHYPNVKYLSRNDLPLVREMQRMAYDYMLTLRSDFAEDDLLLGFHWAPFNSIEHLHLHVIYPFREMSLLRRWIFRPNSYWFAEFYLNIIQIDAAVQHLENKH</sequence>
<reference evidence="12" key="3">
    <citation type="submission" date="2022-06" db="UniProtKB">
        <authorList>
            <consortium name="EnsemblMetazoa"/>
        </authorList>
    </citation>
    <scope>IDENTIFICATION</scope>
</reference>
<dbReference type="Pfam" id="PF11969">
    <property type="entry name" value="DcpS_C"/>
    <property type="match status" value="1"/>
</dbReference>
<dbReference type="GO" id="GO:0000166">
    <property type="term" value="F:nucleotide binding"/>
    <property type="evidence" value="ECO:0007669"/>
    <property type="project" value="UniProtKB-KW"/>
</dbReference>
<dbReference type="AlphaFoldDB" id="A0A834R040"/>
<keyword evidence="13" id="KW-1185">Reference proteome</keyword>
<name>A0A834R040_SARSC</name>
<evidence type="ECO:0000313" key="13">
    <source>
        <dbReference type="Proteomes" id="UP000070412"/>
    </source>
</evidence>
<evidence type="ECO:0000259" key="10">
    <source>
        <dbReference type="PROSITE" id="PS51084"/>
    </source>
</evidence>
<dbReference type="Gene3D" id="3.30.428.10">
    <property type="entry name" value="HIT-like"/>
    <property type="match status" value="1"/>
</dbReference>
<protein>
    <recommendedName>
        <fullName evidence="5">Adenosine 5'-monophosphoramidase HINT3</fullName>
    </recommendedName>
    <alternativeName>
        <fullName evidence="6">Histidine triad nucleotide-binding protein 3</fullName>
    </alternativeName>
</protein>
<evidence type="ECO:0000256" key="8">
    <source>
        <dbReference type="PIRSR" id="PIRSR601310-3"/>
    </source>
</evidence>
<proteinExistence type="inferred from homology"/>
<organism evidence="11">
    <name type="scientific">Sarcoptes scabiei</name>
    <name type="common">Itch mite</name>
    <name type="synonym">Acarus scabiei</name>
    <dbReference type="NCBI Taxonomy" id="52283"/>
    <lineage>
        <taxon>Eukaryota</taxon>
        <taxon>Metazoa</taxon>
        <taxon>Ecdysozoa</taxon>
        <taxon>Arthropoda</taxon>
        <taxon>Chelicerata</taxon>
        <taxon>Arachnida</taxon>
        <taxon>Acari</taxon>
        <taxon>Acariformes</taxon>
        <taxon>Sarcoptiformes</taxon>
        <taxon>Astigmata</taxon>
        <taxon>Psoroptidia</taxon>
        <taxon>Sarcoptoidea</taxon>
        <taxon>Sarcoptidae</taxon>
        <taxon>Sarcoptinae</taxon>
        <taxon>Sarcoptes</taxon>
    </lineage>
</organism>
<reference evidence="11" key="2">
    <citation type="submission" date="2020-01" db="EMBL/GenBank/DDBJ databases">
        <authorList>
            <person name="Korhonen P.K.K."/>
            <person name="Guangxu M.G."/>
            <person name="Wang T.W."/>
            <person name="Stroehlein A.J.S."/>
            <person name="Young N.D."/>
            <person name="Ang C.-S.A."/>
            <person name="Fernando D.W.F."/>
            <person name="Lu H.L."/>
            <person name="Taylor S.T."/>
            <person name="Ehtesham M.E.M."/>
            <person name="Najaraj S.H.N."/>
            <person name="Harsha G.H.G."/>
            <person name="Madugundu A.M."/>
            <person name="Renuse S.R."/>
            <person name="Holt D.H."/>
            <person name="Pandey A.P."/>
            <person name="Papenfuss A.P."/>
            <person name="Gasser R.B.G."/>
            <person name="Fischer K.F."/>
        </authorList>
    </citation>
    <scope>NUCLEOTIDE SEQUENCE</scope>
    <source>
        <strain evidence="11">SSS_KF_BRIS2020</strain>
    </source>
</reference>
<keyword evidence="2" id="KW-0378">Hydrolase</keyword>
<evidence type="ECO:0000256" key="2">
    <source>
        <dbReference type="ARBA" id="ARBA00022801"/>
    </source>
</evidence>
<evidence type="ECO:0000313" key="12">
    <source>
        <dbReference type="EnsemblMetazoa" id="KAF7488559.1"/>
    </source>
</evidence>
<evidence type="ECO:0000256" key="6">
    <source>
        <dbReference type="ARBA" id="ARBA00042361"/>
    </source>
</evidence>
<evidence type="ECO:0000256" key="4">
    <source>
        <dbReference type="ARBA" id="ARBA00025764"/>
    </source>
</evidence>
<dbReference type="EMBL" id="WVUK01000066">
    <property type="protein sequence ID" value="KAF7488559.1"/>
    <property type="molecule type" value="Genomic_DNA"/>
</dbReference>
<dbReference type="PROSITE" id="PS51084">
    <property type="entry name" value="HIT_2"/>
    <property type="match status" value="1"/>
</dbReference>
<comment type="similarity">
    <text evidence="4">Belongs to the HINT family.</text>
</comment>
<feature type="domain" description="HIT" evidence="10">
    <location>
        <begin position="1"/>
        <end position="107"/>
    </location>
</feature>
<dbReference type="PRINTS" id="PR00332">
    <property type="entry name" value="HISTRIAD"/>
</dbReference>
<dbReference type="InterPro" id="IPR001310">
    <property type="entry name" value="Histidine_triad_HIT"/>
</dbReference>
<evidence type="ECO:0000256" key="9">
    <source>
        <dbReference type="PROSITE-ProRule" id="PRU00464"/>
    </source>
</evidence>
<dbReference type="InterPro" id="IPR011146">
    <property type="entry name" value="HIT-like"/>
</dbReference>
<dbReference type="PANTHER" id="PTHR12486:SF5">
    <property type="entry name" value="ADENOSINE 5'-MONOPHOSPHORAMIDASE HINT3"/>
    <property type="match status" value="1"/>
</dbReference>
<dbReference type="Proteomes" id="UP000070412">
    <property type="component" value="Unassembled WGS sequence"/>
</dbReference>
<dbReference type="SUPFAM" id="SSF54197">
    <property type="entry name" value="HIT-like"/>
    <property type="match status" value="1"/>
</dbReference>
<evidence type="ECO:0000256" key="7">
    <source>
        <dbReference type="PIRSR" id="PIRSR601310-1"/>
    </source>
</evidence>
<dbReference type="GO" id="GO:0016787">
    <property type="term" value="F:hydrolase activity"/>
    <property type="evidence" value="ECO:0007669"/>
    <property type="project" value="UniProtKB-KW"/>
</dbReference>
<accession>A0A834R040</accession>
<dbReference type="InterPro" id="IPR036265">
    <property type="entry name" value="HIT-like_sf"/>
</dbReference>
<dbReference type="EnsemblMetazoa" id="SSS_3869s_mrna">
    <property type="protein sequence ID" value="KAF7488559.1"/>
    <property type="gene ID" value="SSS_3869"/>
</dbReference>
<feature type="active site" description="Tele-AMP-histidine intermediate" evidence="7">
    <location>
        <position position="94"/>
    </location>
</feature>
<feature type="short sequence motif" description="Histidine triad motif" evidence="8 9">
    <location>
        <begin position="92"/>
        <end position="96"/>
    </location>
</feature>
<comment type="catalytic activity">
    <reaction evidence="3">
        <text>adenosine 5'-phosphoramidate + H2O = NH4(+) + AMP</text>
        <dbReference type="Rhea" id="RHEA:67916"/>
        <dbReference type="ChEBI" id="CHEBI:15377"/>
        <dbReference type="ChEBI" id="CHEBI:28938"/>
        <dbReference type="ChEBI" id="CHEBI:57890"/>
        <dbReference type="ChEBI" id="CHEBI:456215"/>
    </reaction>
</comment>
<evidence type="ECO:0000313" key="11">
    <source>
        <dbReference type="EMBL" id="KAF7488559.1"/>
    </source>
</evidence>
<evidence type="ECO:0000256" key="1">
    <source>
        <dbReference type="ARBA" id="ARBA00022741"/>
    </source>
</evidence>
<gene>
    <name evidence="11" type="ORF">SSS_3869</name>
</gene>